<feature type="transmembrane region" description="Helical" evidence="2">
    <location>
        <begin position="388"/>
        <end position="411"/>
    </location>
</feature>
<sequence>MIDPWHLRGRASALALAATLAAAAPASAEPAPAQPPSSPSAPPSPAAPPSSSPQPARQAVVLPTAVAPDAAERAAPLASALDALLSDTAQDLGLSVDLAGRAAARVRVDEAELVARARASDRLLIAPSLELRGDDVELRLALAPGGASSLRVRVERVARGELAVRAAVMLRDLVAELDGGAAGRPRGGEDAPCAERCRGRLATPARSAGKATLVANATLYGGLVGFALQRSSGSDDPRLLYPLLAVGAGVGLGGAIIIAEEWDVGVADAWFLASGAWWPTMAGHLIYSGRFAEYAHDPGQERWAAGLIGGAAGVSLAALGLSLGAMSDGGALMAHSGGGLGLVLGGLCEWAAKGDVMETPRAGMGYGAALGWLAAAAAATQLDVTASQVLAVDVGALLGGLGAAALASPLVFGSPTQAQQRAWVGASAAGLLLGGGVAGYVARPSAASPGAPAARGARSSWNRYGLPVVGVIGESVVGRRRAPALGLGWHGAIP</sequence>
<keyword evidence="3" id="KW-0732">Signal</keyword>
<feature type="signal peptide" evidence="3">
    <location>
        <begin position="1"/>
        <end position="28"/>
    </location>
</feature>
<dbReference type="Proteomes" id="UP000238348">
    <property type="component" value="Chromosome"/>
</dbReference>
<dbReference type="OrthoDB" id="5507253at2"/>
<keyword evidence="2" id="KW-0472">Membrane</keyword>
<evidence type="ECO:0008006" key="6">
    <source>
        <dbReference type="Google" id="ProtNLM"/>
    </source>
</evidence>
<keyword evidence="2" id="KW-0812">Transmembrane</keyword>
<name>A0A2L0F3U2_SORCE</name>
<evidence type="ECO:0000313" key="4">
    <source>
        <dbReference type="EMBL" id="AUX46222.1"/>
    </source>
</evidence>
<gene>
    <name evidence="4" type="ORF">SOCE26_077270</name>
</gene>
<evidence type="ECO:0000313" key="5">
    <source>
        <dbReference type="Proteomes" id="UP000238348"/>
    </source>
</evidence>
<reference evidence="4 5" key="1">
    <citation type="submission" date="2015-09" db="EMBL/GenBank/DDBJ databases">
        <title>Sorangium comparison.</title>
        <authorList>
            <person name="Zaburannyi N."/>
            <person name="Bunk B."/>
            <person name="Overmann J."/>
            <person name="Mueller R."/>
        </authorList>
    </citation>
    <scope>NUCLEOTIDE SEQUENCE [LARGE SCALE GENOMIC DNA]</scope>
    <source>
        <strain evidence="4 5">So ce26</strain>
    </source>
</reference>
<protein>
    <recommendedName>
        <fullName evidence="6">Secreted protein</fullName>
    </recommendedName>
</protein>
<evidence type="ECO:0000256" key="2">
    <source>
        <dbReference type="SAM" id="Phobius"/>
    </source>
</evidence>
<feature type="transmembrane region" description="Helical" evidence="2">
    <location>
        <begin position="364"/>
        <end position="382"/>
    </location>
</feature>
<feature type="transmembrane region" description="Helical" evidence="2">
    <location>
        <begin position="208"/>
        <end position="228"/>
    </location>
</feature>
<keyword evidence="2" id="KW-1133">Transmembrane helix</keyword>
<feature type="transmembrane region" description="Helical" evidence="2">
    <location>
        <begin position="423"/>
        <end position="442"/>
    </location>
</feature>
<proteinExistence type="predicted"/>
<feature type="transmembrane region" description="Helical" evidence="2">
    <location>
        <begin position="303"/>
        <end position="326"/>
    </location>
</feature>
<feature type="compositionally biased region" description="Pro residues" evidence="1">
    <location>
        <begin position="32"/>
        <end position="52"/>
    </location>
</feature>
<feature type="transmembrane region" description="Helical" evidence="2">
    <location>
        <begin position="270"/>
        <end position="291"/>
    </location>
</feature>
<evidence type="ECO:0000256" key="3">
    <source>
        <dbReference type="SAM" id="SignalP"/>
    </source>
</evidence>
<dbReference type="AlphaFoldDB" id="A0A2L0F3U2"/>
<feature type="transmembrane region" description="Helical" evidence="2">
    <location>
        <begin position="332"/>
        <end position="352"/>
    </location>
</feature>
<feature type="chain" id="PRO_5014953680" description="Secreted protein" evidence="3">
    <location>
        <begin position="29"/>
        <end position="494"/>
    </location>
</feature>
<dbReference type="RefSeq" id="WP_104984461.1">
    <property type="nucleotide sequence ID" value="NZ_CP012673.1"/>
</dbReference>
<accession>A0A2L0F3U2</accession>
<feature type="transmembrane region" description="Helical" evidence="2">
    <location>
        <begin position="240"/>
        <end position="258"/>
    </location>
</feature>
<organism evidence="4 5">
    <name type="scientific">Sorangium cellulosum</name>
    <name type="common">Polyangium cellulosum</name>
    <dbReference type="NCBI Taxonomy" id="56"/>
    <lineage>
        <taxon>Bacteria</taxon>
        <taxon>Pseudomonadati</taxon>
        <taxon>Myxococcota</taxon>
        <taxon>Polyangia</taxon>
        <taxon>Polyangiales</taxon>
        <taxon>Polyangiaceae</taxon>
        <taxon>Sorangium</taxon>
    </lineage>
</organism>
<dbReference type="EMBL" id="CP012673">
    <property type="protein sequence ID" value="AUX46222.1"/>
    <property type="molecule type" value="Genomic_DNA"/>
</dbReference>
<evidence type="ECO:0000256" key="1">
    <source>
        <dbReference type="SAM" id="MobiDB-lite"/>
    </source>
</evidence>
<feature type="region of interest" description="Disordered" evidence="1">
    <location>
        <begin position="24"/>
        <end position="57"/>
    </location>
</feature>